<keyword evidence="3" id="KW-1185">Reference proteome</keyword>
<comment type="caution">
    <text evidence="2">The sequence shown here is derived from an EMBL/GenBank/DDBJ whole genome shotgun (WGS) entry which is preliminary data.</text>
</comment>
<feature type="region of interest" description="Disordered" evidence="1">
    <location>
        <begin position="212"/>
        <end position="238"/>
    </location>
</feature>
<evidence type="ECO:0000313" key="3">
    <source>
        <dbReference type="Proteomes" id="UP001237642"/>
    </source>
</evidence>
<reference evidence="2" key="2">
    <citation type="submission" date="2023-05" db="EMBL/GenBank/DDBJ databases">
        <authorList>
            <person name="Schelkunov M.I."/>
        </authorList>
    </citation>
    <scope>NUCLEOTIDE SEQUENCE</scope>
    <source>
        <strain evidence="2">Hsosn_3</strain>
        <tissue evidence="2">Leaf</tissue>
    </source>
</reference>
<protein>
    <recommendedName>
        <fullName evidence="4">Anamorsin homolog</fullName>
    </recommendedName>
</protein>
<sequence>MLLNMLDHHKPRNNNDKVLNNKIWPPIDLQVDIDESLDHHRTCISSSAATLSNSLQNVPVDRDNTEVLKDYVVLLKVNGDAIDVNIITEWAPQLPPSKNSNPCGSLPMDAIDMIVCVSESFDSLAAKKLDEFLRVLKPGSDNFLLLKSTSGTLASSPVERKLMQANPVEEKLLKAGFQVLQYGQMKSALETELFKSIEIKARKPSTLELEDDDLIDESNLIDEEEEERQRPVHPPGMD</sequence>
<evidence type="ECO:0008006" key="4">
    <source>
        <dbReference type="Google" id="ProtNLM"/>
    </source>
</evidence>
<dbReference type="EMBL" id="JAUIZM010000002">
    <property type="protein sequence ID" value="KAK1395532.1"/>
    <property type="molecule type" value="Genomic_DNA"/>
</dbReference>
<name>A0AAD8J3Z2_9APIA</name>
<reference evidence="2" key="1">
    <citation type="submission" date="2023-02" db="EMBL/GenBank/DDBJ databases">
        <title>Genome of toxic invasive species Heracleum sosnowskyi carries increased number of genes despite the absence of recent whole-genome duplications.</title>
        <authorList>
            <person name="Schelkunov M."/>
            <person name="Shtratnikova V."/>
            <person name="Makarenko M."/>
            <person name="Klepikova A."/>
            <person name="Omelchenko D."/>
            <person name="Novikova G."/>
            <person name="Obukhova E."/>
            <person name="Bogdanov V."/>
            <person name="Penin A."/>
            <person name="Logacheva M."/>
        </authorList>
    </citation>
    <scope>NUCLEOTIDE SEQUENCE</scope>
    <source>
        <strain evidence="2">Hsosn_3</strain>
        <tissue evidence="2">Leaf</tissue>
    </source>
</reference>
<gene>
    <name evidence="2" type="ORF">POM88_005395</name>
</gene>
<dbReference type="AlphaFoldDB" id="A0AAD8J3Z2"/>
<proteinExistence type="predicted"/>
<feature type="compositionally biased region" description="Acidic residues" evidence="1">
    <location>
        <begin position="212"/>
        <end position="226"/>
    </location>
</feature>
<evidence type="ECO:0000256" key="1">
    <source>
        <dbReference type="SAM" id="MobiDB-lite"/>
    </source>
</evidence>
<accession>A0AAD8J3Z2</accession>
<dbReference type="Proteomes" id="UP001237642">
    <property type="component" value="Unassembled WGS sequence"/>
</dbReference>
<organism evidence="2 3">
    <name type="scientific">Heracleum sosnowskyi</name>
    <dbReference type="NCBI Taxonomy" id="360622"/>
    <lineage>
        <taxon>Eukaryota</taxon>
        <taxon>Viridiplantae</taxon>
        <taxon>Streptophyta</taxon>
        <taxon>Embryophyta</taxon>
        <taxon>Tracheophyta</taxon>
        <taxon>Spermatophyta</taxon>
        <taxon>Magnoliopsida</taxon>
        <taxon>eudicotyledons</taxon>
        <taxon>Gunneridae</taxon>
        <taxon>Pentapetalae</taxon>
        <taxon>asterids</taxon>
        <taxon>campanulids</taxon>
        <taxon>Apiales</taxon>
        <taxon>Apiaceae</taxon>
        <taxon>Apioideae</taxon>
        <taxon>apioid superclade</taxon>
        <taxon>Tordylieae</taxon>
        <taxon>Tordyliinae</taxon>
        <taxon>Heracleum</taxon>
    </lineage>
</organism>
<evidence type="ECO:0000313" key="2">
    <source>
        <dbReference type="EMBL" id="KAK1395532.1"/>
    </source>
</evidence>